<sequence length="940" mass="103308">MAPRERHTLAAEHTPSWQGWLFRFHVHSMGDPENFLRPLAEQPEINPAGDLQDDPVPRKDEETAAECIRLQSILDRMKQLMREERAVWNEERAQLLEELSATRRALSASEAAREAAELALAQSSVMRASSLPSAASAPSASLQPSFQPPSRHFGGLGGLRSGPESAEIAVLKDGVRKALDAMSLERPSGPSVQEFRARAYSRQTRPAGQWTRMQLEDDANRFKTADDAALANDLDFSFEAAALKTTAPSFRFWNARQRSFPPFCFCQCFVRKLWGDSVNGLLGHKVLCSEEGRGGGDNGSDETAVPDDACGRGLWSLLTLRDFADLGGTTKHYRGLRTLAEWDESNAMRRLEWDPLMICAPPALRYSLLAAMQVRRQLWTRHGPSLGAGWDWFSAKVCRRMAVPTFLRWASLQHDGKASQEETNISADSSGVVVGKWRKNEGSASAAKTSRPGAELVCRGLSTGDAVSSSAVLSGQKRKRANDADEEAEPAKRTGMRFRCGRSDAVDLSEEAVNDIYETVQRWHSKEHREMMRAHFQGTDTSKKGKTQLPRANSGVFSVTPTLDAHEATVFALNESQPEPDTTKKPQAEGRGAASINIEEAQLRLAVELSKREAEQPEKEKAQETEKDPQSKQAQATPEETQTEAVPAKTQDVADVPAPEFEGLPLRGEGGVPAAQVFVKPHCLAARVEALPDALERSIESIAQGPVKVHKLVTPDSWALLYESITEEARAVGMLEDVATDTAKLQGSSGISLDQERLCLPIWRRSSVMSGLSCLTDGPDGTGAAEKLRLNRARHDFLKHAMLEWCELEDLTEFLDVQLGPLEMAIDNFRGSQEVNTAHTPHVRDIGRLMFRNHCLLDSRVFRPLCLAAYALVHEIHGAAGKPNASAEKRDPDSVDALVESYEQNLVSPISAAMDRFGDKDVMAPTSGAIHPETQAEANL</sequence>
<dbReference type="InterPro" id="IPR003903">
    <property type="entry name" value="UIM_dom"/>
</dbReference>
<feature type="region of interest" description="Disordered" evidence="1">
    <location>
        <begin position="135"/>
        <end position="159"/>
    </location>
</feature>
<evidence type="ECO:0000313" key="3">
    <source>
        <dbReference type="Proteomes" id="UP000186817"/>
    </source>
</evidence>
<feature type="region of interest" description="Disordered" evidence="1">
    <location>
        <begin position="611"/>
        <end position="650"/>
    </location>
</feature>
<dbReference type="OrthoDB" id="441171at2759"/>
<protein>
    <submittedName>
        <fullName evidence="2">Uncharacterized protein</fullName>
    </submittedName>
</protein>
<feature type="region of interest" description="Disordered" evidence="1">
    <location>
        <begin position="572"/>
        <end position="594"/>
    </location>
</feature>
<organism evidence="2 3">
    <name type="scientific">Symbiodinium microadriaticum</name>
    <name type="common">Dinoflagellate</name>
    <name type="synonym">Zooxanthella microadriatica</name>
    <dbReference type="NCBI Taxonomy" id="2951"/>
    <lineage>
        <taxon>Eukaryota</taxon>
        <taxon>Sar</taxon>
        <taxon>Alveolata</taxon>
        <taxon>Dinophyceae</taxon>
        <taxon>Suessiales</taxon>
        <taxon>Symbiodiniaceae</taxon>
        <taxon>Symbiodinium</taxon>
    </lineage>
</organism>
<feature type="compositionally biased region" description="Polar residues" evidence="1">
    <location>
        <begin position="631"/>
        <end position="644"/>
    </location>
</feature>
<dbReference type="PROSITE" id="PS50330">
    <property type="entry name" value="UIM"/>
    <property type="match status" value="1"/>
</dbReference>
<proteinExistence type="predicted"/>
<dbReference type="Proteomes" id="UP000186817">
    <property type="component" value="Unassembled WGS sequence"/>
</dbReference>
<dbReference type="AlphaFoldDB" id="A0A1Q9D7B6"/>
<reference evidence="2 3" key="1">
    <citation type="submission" date="2016-02" db="EMBL/GenBank/DDBJ databases">
        <title>Genome analysis of coral dinoflagellate symbionts highlights evolutionary adaptations to a symbiotic lifestyle.</title>
        <authorList>
            <person name="Aranda M."/>
            <person name="Li Y."/>
            <person name="Liew Y.J."/>
            <person name="Baumgarten S."/>
            <person name="Simakov O."/>
            <person name="Wilson M."/>
            <person name="Piel J."/>
            <person name="Ashoor H."/>
            <person name="Bougouffa S."/>
            <person name="Bajic V.B."/>
            <person name="Ryu T."/>
            <person name="Ravasi T."/>
            <person name="Bayer T."/>
            <person name="Micklem G."/>
            <person name="Kim H."/>
            <person name="Bhak J."/>
            <person name="Lajeunesse T.C."/>
            <person name="Voolstra C.R."/>
        </authorList>
    </citation>
    <scope>NUCLEOTIDE SEQUENCE [LARGE SCALE GENOMIC DNA]</scope>
    <source>
        <strain evidence="2 3">CCMP2467</strain>
    </source>
</reference>
<dbReference type="EMBL" id="LSRX01000679">
    <property type="protein sequence ID" value="OLP91103.1"/>
    <property type="molecule type" value="Genomic_DNA"/>
</dbReference>
<feature type="compositionally biased region" description="Basic and acidic residues" evidence="1">
    <location>
        <begin position="611"/>
        <end position="630"/>
    </location>
</feature>
<evidence type="ECO:0000313" key="2">
    <source>
        <dbReference type="EMBL" id="OLP91103.1"/>
    </source>
</evidence>
<feature type="region of interest" description="Disordered" evidence="1">
    <location>
        <begin position="469"/>
        <end position="492"/>
    </location>
</feature>
<accession>A0A1Q9D7B6</accession>
<keyword evidence="3" id="KW-1185">Reference proteome</keyword>
<gene>
    <name evidence="2" type="ORF">AK812_SmicGene27228</name>
</gene>
<name>A0A1Q9D7B6_SYMMI</name>
<feature type="compositionally biased region" description="Low complexity" evidence="1">
    <location>
        <begin position="135"/>
        <end position="150"/>
    </location>
</feature>
<evidence type="ECO:0000256" key="1">
    <source>
        <dbReference type="SAM" id="MobiDB-lite"/>
    </source>
</evidence>
<comment type="caution">
    <text evidence="2">The sequence shown here is derived from an EMBL/GenBank/DDBJ whole genome shotgun (WGS) entry which is preliminary data.</text>
</comment>